<evidence type="ECO:0000313" key="2">
    <source>
        <dbReference type="Proteomes" id="UP000198769"/>
    </source>
</evidence>
<dbReference type="RefSeq" id="WP_090023823.1">
    <property type="nucleotide sequence ID" value="NZ_FOVD01000001.1"/>
</dbReference>
<dbReference type="Proteomes" id="UP000198769">
    <property type="component" value="Unassembled WGS sequence"/>
</dbReference>
<dbReference type="EMBL" id="FOVD01000001">
    <property type="protein sequence ID" value="SFN15859.1"/>
    <property type="molecule type" value="Genomic_DNA"/>
</dbReference>
<name>A0A1I4WS92_CHROL</name>
<organism evidence="1 2">
    <name type="scientific">Chryseobacterium oleae</name>
    <dbReference type="NCBI Taxonomy" id="491207"/>
    <lineage>
        <taxon>Bacteria</taxon>
        <taxon>Pseudomonadati</taxon>
        <taxon>Bacteroidota</taxon>
        <taxon>Flavobacteriia</taxon>
        <taxon>Flavobacteriales</taxon>
        <taxon>Weeksellaceae</taxon>
        <taxon>Chryseobacterium group</taxon>
        <taxon>Chryseobacterium</taxon>
    </lineage>
</organism>
<protein>
    <submittedName>
        <fullName evidence="1">Uncharacterized protein</fullName>
    </submittedName>
</protein>
<keyword evidence="2" id="KW-1185">Reference proteome</keyword>
<sequence length="347" mass="38369">MGTFDESFLEVPISRNGKINYILTAERIGDRVFFKIKNEKNSNDFFNLLVFKERNQLKGKIISGNENEAFSKSNCYTVQVTWTWTSETTGQVLQVDTFNETRCKPSGPVLTEPTTPGDCLEENCTGGGTGGGGYPYTPEQKDPCETTKELLQNNDVKNVVTNLKEHMASGQGGEKGWRLNKTGAPSQTTQNSAHRVSFGDPSTMNGGYHNHTGTGVNIFSATDISTLIEIVRYQSIGSTGNGYMGVVAPNGIHYVIYFNGSHADLPISGSYSDAQLKYFDNMQWKDYLEIVHDNNLSTSQKLESIFFSTLDRMGLKDKLILQRIEDNKVLTIAQNSQGHLGSSPCHN</sequence>
<dbReference type="AlphaFoldDB" id="A0A1I4WS92"/>
<proteinExistence type="predicted"/>
<reference evidence="2" key="1">
    <citation type="submission" date="2016-10" db="EMBL/GenBank/DDBJ databases">
        <authorList>
            <person name="Varghese N."/>
            <person name="Submissions S."/>
        </authorList>
    </citation>
    <scope>NUCLEOTIDE SEQUENCE [LARGE SCALE GENOMIC DNA]</scope>
    <source>
        <strain evidence="2">DSM 25575</strain>
    </source>
</reference>
<gene>
    <name evidence="1" type="ORF">SAMN05421594_1442</name>
</gene>
<dbReference type="OrthoDB" id="1259378at2"/>
<evidence type="ECO:0000313" key="1">
    <source>
        <dbReference type="EMBL" id="SFN15859.1"/>
    </source>
</evidence>
<accession>A0A1I4WS92</accession>